<accession>A0ABU4RIQ9</accession>
<feature type="transmembrane region" description="Helical" evidence="1">
    <location>
        <begin position="76"/>
        <end position="95"/>
    </location>
</feature>
<feature type="transmembrane region" description="Helical" evidence="1">
    <location>
        <begin position="317"/>
        <end position="335"/>
    </location>
</feature>
<feature type="transmembrane region" description="Helical" evidence="1">
    <location>
        <begin position="285"/>
        <end position="305"/>
    </location>
</feature>
<keyword evidence="1" id="KW-1133">Transmembrane helix</keyword>
<feature type="transmembrane region" description="Helical" evidence="1">
    <location>
        <begin position="25"/>
        <end position="42"/>
    </location>
</feature>
<dbReference type="EMBL" id="JAXAFJ010000001">
    <property type="protein sequence ID" value="MDX6804710.1"/>
    <property type="molecule type" value="Genomic_DNA"/>
</dbReference>
<organism evidence="2 3">
    <name type="scientific">Terrihabitans rhizophilus</name>
    <dbReference type="NCBI Taxonomy" id="3092662"/>
    <lineage>
        <taxon>Bacteria</taxon>
        <taxon>Pseudomonadati</taxon>
        <taxon>Pseudomonadota</taxon>
        <taxon>Alphaproteobacteria</taxon>
        <taxon>Hyphomicrobiales</taxon>
        <taxon>Terrihabitans</taxon>
    </lineage>
</organism>
<keyword evidence="3" id="KW-1185">Reference proteome</keyword>
<keyword evidence="1" id="KW-0472">Membrane</keyword>
<dbReference type="PANTHER" id="PTHR38457">
    <property type="entry name" value="REGULATOR ABRB-RELATED"/>
    <property type="match status" value="1"/>
</dbReference>
<feature type="transmembrane region" description="Helical" evidence="1">
    <location>
        <begin position="132"/>
        <end position="155"/>
    </location>
</feature>
<keyword evidence="1" id="KW-0812">Transmembrane</keyword>
<feature type="transmembrane region" description="Helical" evidence="1">
    <location>
        <begin position="49"/>
        <end position="70"/>
    </location>
</feature>
<dbReference type="Pfam" id="PF05145">
    <property type="entry name" value="AbrB"/>
    <property type="match status" value="1"/>
</dbReference>
<proteinExistence type="predicted"/>
<protein>
    <submittedName>
        <fullName evidence="2">AbrB family transcriptional regulator</fullName>
    </submittedName>
</protein>
<sequence>MALAVGLVGGAVFHALHTPLPWTLGSLFATAAMALAGGGWFLPRVAWNVARPFVGVLAGSAFSLPVVMSMLGWWDVLATLLLYSVAMTFLGWAFFHKGLGYDSVTAFFASAPGGLGELTLLGGSLGGDVRRLVLIHALRIILVVFTVPFLVQVLLLPGDPLGSAAPVHAAPEAALQDWIILLACGVAGFFIGRPFRSLGGVMVVPMLLSAAVHVGGLTEVSPPGWLVAFVQVIIGSISGARFAGTTWRELRTTAAHGLAWAVVLLAAALGAAWLCSLFADEPLLALILAFAPGGIVEITIVAYAIGVHTAFVVTCQLCRVILVLLTTPTLFRLVLKPR</sequence>
<comment type="caution">
    <text evidence="2">The sequence shown here is derived from an EMBL/GenBank/DDBJ whole genome shotgun (WGS) entry which is preliminary data.</text>
</comment>
<gene>
    <name evidence="2" type="ORF">SCD90_01425</name>
</gene>
<reference evidence="2 3" key="1">
    <citation type="submission" date="2023-11" db="EMBL/GenBank/DDBJ databases">
        <authorList>
            <person name="Bao R."/>
        </authorList>
    </citation>
    <scope>NUCLEOTIDE SEQUENCE [LARGE SCALE GENOMIC DNA]</scope>
    <source>
        <strain evidence="2 3">PJ23</strain>
    </source>
</reference>
<name>A0ABU4RIQ9_9HYPH</name>
<dbReference type="NCBIfam" id="TIGR03082">
    <property type="entry name" value="Gneg_AbrB_dup"/>
    <property type="match status" value="1"/>
</dbReference>
<dbReference type="Proteomes" id="UP001274321">
    <property type="component" value="Unassembled WGS sequence"/>
</dbReference>
<feature type="transmembrane region" description="Helical" evidence="1">
    <location>
        <begin position="175"/>
        <end position="191"/>
    </location>
</feature>
<dbReference type="PANTHER" id="PTHR38457:SF1">
    <property type="entry name" value="REGULATOR ABRB-RELATED"/>
    <property type="match status" value="1"/>
</dbReference>
<feature type="transmembrane region" description="Helical" evidence="1">
    <location>
        <begin position="255"/>
        <end position="279"/>
    </location>
</feature>
<evidence type="ECO:0000313" key="3">
    <source>
        <dbReference type="Proteomes" id="UP001274321"/>
    </source>
</evidence>
<feature type="transmembrane region" description="Helical" evidence="1">
    <location>
        <begin position="224"/>
        <end position="243"/>
    </location>
</feature>
<dbReference type="RefSeq" id="WP_319842827.1">
    <property type="nucleotide sequence ID" value="NZ_JAXAFJ010000001.1"/>
</dbReference>
<dbReference type="PIRSF" id="PIRSF038991">
    <property type="entry name" value="Protein_AbrB"/>
    <property type="match status" value="1"/>
</dbReference>
<evidence type="ECO:0000256" key="1">
    <source>
        <dbReference type="SAM" id="Phobius"/>
    </source>
</evidence>
<feature type="transmembrane region" description="Helical" evidence="1">
    <location>
        <begin position="198"/>
        <end position="218"/>
    </location>
</feature>
<evidence type="ECO:0000313" key="2">
    <source>
        <dbReference type="EMBL" id="MDX6804710.1"/>
    </source>
</evidence>
<dbReference type="InterPro" id="IPR017516">
    <property type="entry name" value="AbrB_dup"/>
</dbReference>
<dbReference type="InterPro" id="IPR007820">
    <property type="entry name" value="AbrB_fam"/>
</dbReference>